<name>A0A1Q9ALV8_9HYPH</name>
<dbReference type="Gene3D" id="1.10.260.40">
    <property type="entry name" value="lambda repressor-like DNA-binding domains"/>
    <property type="match status" value="1"/>
</dbReference>
<sequence length="141" mass="15240">MQTRNPNPTDVHVGSQIRMRRKMMGMSQSALGERLGVTFQQVQKYEKGTNRIGASRLQSIARILGVEVSALFSGAAPVIEPNQADGGEIAGIQALVSSKEGFALNQAFSRIKNDAVRRRIVALAKSLAEASNEAMARDDDL</sequence>
<reference evidence="3 4" key="1">
    <citation type="submission" date="2016-09" db="EMBL/GenBank/DDBJ databases">
        <title>Rhizobium sp. nov., a novel species isolated from the rice rhizosphere.</title>
        <authorList>
            <person name="Zhao J."/>
            <person name="Zhang X."/>
        </authorList>
    </citation>
    <scope>NUCLEOTIDE SEQUENCE [LARGE SCALE GENOMIC DNA]</scope>
    <source>
        <strain evidence="3 4">MH17</strain>
    </source>
</reference>
<dbReference type="OrthoDB" id="9797172at2"/>
<keyword evidence="1" id="KW-0238">DNA-binding</keyword>
<gene>
    <name evidence="3" type="ORF">BJF92_15260</name>
</gene>
<organism evidence="3 4">
    <name type="scientific">Xaviernesmea rhizosphaerae</name>
    <dbReference type="NCBI Taxonomy" id="1672749"/>
    <lineage>
        <taxon>Bacteria</taxon>
        <taxon>Pseudomonadati</taxon>
        <taxon>Pseudomonadota</taxon>
        <taxon>Alphaproteobacteria</taxon>
        <taxon>Hyphomicrobiales</taxon>
        <taxon>Rhizobiaceae</taxon>
        <taxon>Rhizobium/Agrobacterium group</taxon>
        <taxon>Xaviernesmea</taxon>
    </lineage>
</organism>
<dbReference type="PROSITE" id="PS50943">
    <property type="entry name" value="HTH_CROC1"/>
    <property type="match status" value="1"/>
</dbReference>
<dbReference type="Proteomes" id="UP000186143">
    <property type="component" value="Unassembled WGS sequence"/>
</dbReference>
<feature type="domain" description="HTH cro/C1-type" evidence="2">
    <location>
        <begin position="17"/>
        <end position="71"/>
    </location>
</feature>
<dbReference type="GO" id="GO:0003677">
    <property type="term" value="F:DNA binding"/>
    <property type="evidence" value="ECO:0007669"/>
    <property type="project" value="UniProtKB-KW"/>
</dbReference>
<dbReference type="InterPro" id="IPR010982">
    <property type="entry name" value="Lambda_DNA-bd_dom_sf"/>
</dbReference>
<dbReference type="PANTHER" id="PTHR46558:SF4">
    <property type="entry name" value="DNA-BIDING PHAGE PROTEIN"/>
    <property type="match status" value="1"/>
</dbReference>
<dbReference type="CDD" id="cd00093">
    <property type="entry name" value="HTH_XRE"/>
    <property type="match status" value="1"/>
</dbReference>
<dbReference type="AlphaFoldDB" id="A0A1Q9ALV8"/>
<dbReference type="RefSeq" id="WP_075633978.1">
    <property type="nucleotide sequence ID" value="NZ_MKIO01000022.1"/>
</dbReference>
<dbReference type="EMBL" id="MKIO01000022">
    <property type="protein sequence ID" value="OLP56258.1"/>
    <property type="molecule type" value="Genomic_DNA"/>
</dbReference>
<evidence type="ECO:0000313" key="3">
    <source>
        <dbReference type="EMBL" id="OLP56258.1"/>
    </source>
</evidence>
<evidence type="ECO:0000256" key="1">
    <source>
        <dbReference type="ARBA" id="ARBA00023125"/>
    </source>
</evidence>
<comment type="caution">
    <text evidence="3">The sequence shown here is derived from an EMBL/GenBank/DDBJ whole genome shotgun (WGS) entry which is preliminary data.</text>
</comment>
<dbReference type="SUPFAM" id="SSF47413">
    <property type="entry name" value="lambda repressor-like DNA-binding domains"/>
    <property type="match status" value="1"/>
</dbReference>
<proteinExistence type="predicted"/>
<dbReference type="SMART" id="SM00530">
    <property type="entry name" value="HTH_XRE"/>
    <property type="match status" value="1"/>
</dbReference>
<dbReference type="STRING" id="1672749.BJF92_15260"/>
<protein>
    <submittedName>
        <fullName evidence="3">Transcriptional regulator</fullName>
    </submittedName>
</protein>
<accession>A0A1Q9ALV8</accession>
<evidence type="ECO:0000259" key="2">
    <source>
        <dbReference type="PROSITE" id="PS50943"/>
    </source>
</evidence>
<dbReference type="Pfam" id="PF01381">
    <property type="entry name" value="HTH_3"/>
    <property type="match status" value="1"/>
</dbReference>
<dbReference type="PANTHER" id="PTHR46558">
    <property type="entry name" value="TRACRIPTIONAL REGULATORY PROTEIN-RELATED-RELATED"/>
    <property type="match status" value="1"/>
</dbReference>
<evidence type="ECO:0000313" key="4">
    <source>
        <dbReference type="Proteomes" id="UP000186143"/>
    </source>
</evidence>
<dbReference type="InterPro" id="IPR001387">
    <property type="entry name" value="Cro/C1-type_HTH"/>
</dbReference>